<protein>
    <submittedName>
        <fullName evidence="2">Uncharacterized protein</fullName>
    </submittedName>
</protein>
<feature type="region of interest" description="Disordered" evidence="1">
    <location>
        <begin position="1"/>
        <end position="61"/>
    </location>
</feature>
<evidence type="ECO:0000313" key="2">
    <source>
        <dbReference type="EMBL" id="EJK65993.1"/>
    </source>
</evidence>
<comment type="caution">
    <text evidence="2">The sequence shown here is derived from an EMBL/GenBank/DDBJ whole genome shotgun (WGS) entry which is preliminary data.</text>
</comment>
<dbReference type="AlphaFoldDB" id="K0SID6"/>
<evidence type="ECO:0000313" key="3">
    <source>
        <dbReference type="Proteomes" id="UP000266841"/>
    </source>
</evidence>
<keyword evidence="3" id="KW-1185">Reference proteome</keyword>
<feature type="compositionally biased region" description="Low complexity" evidence="1">
    <location>
        <begin position="26"/>
        <end position="37"/>
    </location>
</feature>
<reference evidence="2 3" key="1">
    <citation type="journal article" date="2012" name="Genome Biol.">
        <title>Genome and low-iron response of an oceanic diatom adapted to chronic iron limitation.</title>
        <authorList>
            <person name="Lommer M."/>
            <person name="Specht M."/>
            <person name="Roy A.S."/>
            <person name="Kraemer L."/>
            <person name="Andreson R."/>
            <person name="Gutowska M.A."/>
            <person name="Wolf J."/>
            <person name="Bergner S.V."/>
            <person name="Schilhabel M.B."/>
            <person name="Klostermeier U.C."/>
            <person name="Beiko R.G."/>
            <person name="Rosenstiel P."/>
            <person name="Hippler M."/>
            <person name="Laroche J."/>
        </authorList>
    </citation>
    <scope>NUCLEOTIDE SEQUENCE [LARGE SCALE GENOMIC DNA]</scope>
    <source>
        <strain evidence="2 3">CCMP1005</strain>
    </source>
</reference>
<organism evidence="2 3">
    <name type="scientific">Thalassiosira oceanica</name>
    <name type="common">Marine diatom</name>
    <dbReference type="NCBI Taxonomy" id="159749"/>
    <lineage>
        <taxon>Eukaryota</taxon>
        <taxon>Sar</taxon>
        <taxon>Stramenopiles</taxon>
        <taxon>Ochrophyta</taxon>
        <taxon>Bacillariophyta</taxon>
        <taxon>Coscinodiscophyceae</taxon>
        <taxon>Thalassiosirophycidae</taxon>
        <taxon>Thalassiosirales</taxon>
        <taxon>Thalassiosiraceae</taxon>
        <taxon>Thalassiosira</taxon>
    </lineage>
</organism>
<sequence>MSTANAPADSGGEGATPRGHTNRPGSYNSRRNNNRAEAAQRYRESQEFDNPDNTMQKLYLGNGGGNAANQIREFTKALQQLYEHIQTNPTDFPEHAGEIADGFIKGEMPKCTPPTKPTMPTKTDAQ</sequence>
<dbReference type="Proteomes" id="UP000266841">
    <property type="component" value="Unassembled WGS sequence"/>
</dbReference>
<evidence type="ECO:0000256" key="1">
    <source>
        <dbReference type="SAM" id="MobiDB-lite"/>
    </source>
</evidence>
<name>K0SID6_THAOC</name>
<accession>K0SID6</accession>
<feature type="region of interest" description="Disordered" evidence="1">
    <location>
        <begin position="104"/>
        <end position="126"/>
    </location>
</feature>
<proteinExistence type="predicted"/>
<dbReference type="EMBL" id="AGNL01015330">
    <property type="protein sequence ID" value="EJK65993.1"/>
    <property type="molecule type" value="Genomic_DNA"/>
</dbReference>
<gene>
    <name evidence="2" type="ORF">THAOC_13101</name>
</gene>